<dbReference type="NCBIfam" id="TIGR03696">
    <property type="entry name" value="Rhs_assc_core"/>
    <property type="match status" value="1"/>
</dbReference>
<gene>
    <name evidence="3" type="ORF">EDD34_1314</name>
</gene>
<dbReference type="OrthoDB" id="5150353at2"/>
<proteinExistence type="predicted"/>
<keyword evidence="2" id="KW-0812">Transmembrane</keyword>
<dbReference type="InterPro" id="IPR022385">
    <property type="entry name" value="Rhs_assc_core"/>
</dbReference>
<name>A0A3N4YIW8_9MICO</name>
<keyword evidence="4" id="KW-1185">Reference proteome</keyword>
<evidence type="ECO:0000256" key="2">
    <source>
        <dbReference type="SAM" id="Phobius"/>
    </source>
</evidence>
<protein>
    <submittedName>
        <fullName evidence="3">RHS repeat-associated protein</fullName>
    </submittedName>
</protein>
<evidence type="ECO:0000313" key="3">
    <source>
        <dbReference type="EMBL" id="RPF20713.1"/>
    </source>
</evidence>
<dbReference type="Gene3D" id="2.180.10.10">
    <property type="entry name" value="RHS repeat-associated core"/>
    <property type="match status" value="2"/>
</dbReference>
<dbReference type="PANTHER" id="PTHR32305:SF17">
    <property type="entry name" value="TRNA NUCLEASE WAPA"/>
    <property type="match status" value="1"/>
</dbReference>
<feature type="region of interest" description="Disordered" evidence="1">
    <location>
        <begin position="82"/>
        <end position="105"/>
    </location>
</feature>
<sequence>MSLTNRGIDMTTSTTTRERRAARGVLTGVVAAVSVVGLAIPAAAGPGAAERIASAAEREAWTLQERAEHGEELWGEDAAAGADPVEAHQQSPTALPDAPSIIDGGVTTEDARTASDDAVIDPLDTVTPGEVTLEPRAGKAASGKAGDVAITVDLSTANGKTKPSTADDAEPSGAVKARVSDRAAAERAGIAGLLLTVENADDNIPAGQVDISVDLDGLDLDPEWVSRARLVEMPACAITTPEGADCRQQTEIADQDRSGTSLIAEVEVGDGDSAERPSTGGSRSPRAAESATARQVESATTVLAVTADTSGDQGDWSATPLDPSATWDVTGNTGSFTWSYPMRTPATPGGLDPEVSLSYDSGSLDGKVASANSQAGAIGDGWDLSAGGYIERSYVPCAQDQASVGGNAPNNASRDTGDLCWKSDNATLVLGGKGGELVRDGTSNTYRLKDDDNTKVERLTGGWNGDNDKEYWKVTTSDGTQYWFGRDQRSATDTRALYSGWTVPVYGNHPGEPCYDSSYASSRCLQAWRWNLDYVVDPLGNSMTYIWTREWNRYGYNNNAGTERYVRGGFLRRIEYGTRAGTEAEVVAPARVEFLPSERCLTTETFDCAASKIGANPGRWPDVPEDLICDDTSSCAQVQSPAFFSRKRTTQVVTQIRTGASSYKSVDRWTMTHGFPDPGGETGKQLWLRDIDHDGLSAEADADDVTNLPKVVFTGSVAPNRVNEQLDGRPAMNRYRLVQIRSESGGATNISYSTPDCTASDRPVSPWTNTRRCMPVYWTPAGSYDEPILEYFHKYVVTGIVEDARIPGSRDKLTTYDYVGDAAWHYDDNELVRPKQRTWGQWRGYATVDVRLGESGLSEAPQIRTRTRYFRGMHGDRLNADGGTRSEQVDGINDHDEFAGREREVISYDGSDVVEREKTTPWRSAATATNSRGNKAYHTAVATSETVTTAPALSGGVRTVVTDTEYDGYGMPIKVTERGDTAISGDERCTETTYVRNTSKNILNLVRRTETVSKRCDQTASRPADVIADERFAYDGGHVGDQPTEGLETLRQEVKAYSSGSPQYVDVTRTTYDSFGRPTADTDALNRTTTTAYTQTNGLTTQTKVTTPDPDGSGSLTAHVTTTDLDPAFGVPVKVTDPNGNATTGKYDGLGRLVRVWEPGRVQGTDTASTRYTYSVRDTGQNGVRTQTLNHDASAYLSSTVILDGLLRERQTQSPSADRDNPGRVVTDTLYDPRGLAHITYDNWFTTGDPVTTVVYPATGDGDEEFKFNVPSSTVTRYDSAGRATDVIERSGGQERWRTTTEYHGDRTLTDPPTGGTPTMEITDARGNTTELRQYLGSSPSGSFQATTYAYDGADRLVGVTDPAGNDWTYTYDLRGRQIGASDPDKGTTTSTYDAVGQVTTSTDARGEKLAHTYDALGRKIATRDDSASGALRSAWQYDTLAKGQLTSATRHSGSVALTTAVTGYDHHYRPLGEKVTVPSNSTLPAGLTGEFEIEHTYTATGLPDTKYFPPAGGLPGEVVRLSYDSANQPRAMVGGAQGGAYVAESEYSEYGQLLFADLGGNYSVGARWTYDTYTRRLTEQSVTREGAGGNDYVATYRYDAAGNVLGIDNRPTVSGLQRDAQCFTYDGLRRLTHAWTPGNGDCATANRTVAGLGGADAYWTSYGYDLVGNRTSATQHALGSGGGALSSAYTYPAAGQARAHAVQAVQTKDASGTVVGTSTFDYDAAGNVTGRNLAGQPAQSLEWDAEGELTSVATDGETEADEYLYSADGDRLIRTQDGEATLYLPGGMELTAYDDGRANLGSRYYQFGGKTVAMRAGQGLSSGQVTVIGDHHDTPVIQVTQANNTATREYTDPFGATRGAAVGDADADGRIDGTWKGDKGYLGKTEDATGLTAIGARSYDPVLGRFISVDPIMDLSDPQQWNAYAYSNNNPTTWTDPTGMRPEAGNGFRDDYKHIQASIKHMKKKRSSKPRPPVAPPPYYPPTTPCTSYCDSDLESAAKGAGTAAAVAAPGAPGVAAAGVAKEVKRQALNLRSGKTAQIRSVGGKSQAALRHSVGWREFAAAGRTGGAKALGPIGAVAGGAISAKIYWDQNEQIVGMDTAEKRELTAVQTGIDVGAGVAGGIAGAKLGALIGSFIAPGAGTLIGAAVGGIIGGIAGAALASGANNAIGRNARENAASGRRWWEL</sequence>
<feature type="region of interest" description="Disordered" evidence="1">
    <location>
        <begin position="251"/>
        <end position="328"/>
    </location>
</feature>
<dbReference type="InterPro" id="IPR050708">
    <property type="entry name" value="T6SS_VgrG/RHS"/>
</dbReference>
<feature type="compositionally biased region" description="Polar residues" evidence="1">
    <location>
        <begin position="292"/>
        <end position="312"/>
    </location>
</feature>
<dbReference type="EMBL" id="RKQZ01000001">
    <property type="protein sequence ID" value="RPF20713.1"/>
    <property type="molecule type" value="Genomic_DNA"/>
</dbReference>
<dbReference type="RefSeq" id="WP_123813844.1">
    <property type="nucleotide sequence ID" value="NZ_RKQZ01000001.1"/>
</dbReference>
<feature type="transmembrane region" description="Helical" evidence="2">
    <location>
        <begin position="21"/>
        <end position="44"/>
    </location>
</feature>
<evidence type="ECO:0000256" key="1">
    <source>
        <dbReference type="SAM" id="MobiDB-lite"/>
    </source>
</evidence>
<feature type="compositionally biased region" description="Pro residues" evidence="1">
    <location>
        <begin position="1971"/>
        <end position="1981"/>
    </location>
</feature>
<dbReference type="Pfam" id="PF05593">
    <property type="entry name" value="RHS_repeat"/>
    <property type="match status" value="2"/>
</dbReference>
<dbReference type="PANTHER" id="PTHR32305">
    <property type="match status" value="1"/>
</dbReference>
<organism evidence="3 4">
    <name type="scientific">Myceligenerans xiligouense</name>
    <dbReference type="NCBI Taxonomy" id="253184"/>
    <lineage>
        <taxon>Bacteria</taxon>
        <taxon>Bacillati</taxon>
        <taxon>Actinomycetota</taxon>
        <taxon>Actinomycetes</taxon>
        <taxon>Micrococcales</taxon>
        <taxon>Promicromonosporaceae</taxon>
        <taxon>Myceligenerans</taxon>
    </lineage>
</organism>
<dbReference type="InterPro" id="IPR031325">
    <property type="entry name" value="RHS_repeat"/>
</dbReference>
<dbReference type="Proteomes" id="UP000280501">
    <property type="component" value="Unassembled WGS sequence"/>
</dbReference>
<feature type="compositionally biased region" description="Basic residues" evidence="1">
    <location>
        <begin position="1961"/>
        <end position="1970"/>
    </location>
</feature>
<evidence type="ECO:0000313" key="4">
    <source>
        <dbReference type="Proteomes" id="UP000280501"/>
    </source>
</evidence>
<dbReference type="InterPro" id="IPR006530">
    <property type="entry name" value="YD"/>
</dbReference>
<feature type="region of interest" description="Disordered" evidence="1">
    <location>
        <begin position="1961"/>
        <end position="1981"/>
    </location>
</feature>
<comment type="caution">
    <text evidence="3">The sequence shown here is derived from an EMBL/GenBank/DDBJ whole genome shotgun (WGS) entry which is preliminary data.</text>
</comment>
<dbReference type="NCBIfam" id="TIGR01643">
    <property type="entry name" value="YD_repeat_2x"/>
    <property type="match status" value="3"/>
</dbReference>
<accession>A0A3N4YIW8</accession>
<reference evidence="3 4" key="1">
    <citation type="submission" date="2018-11" db="EMBL/GenBank/DDBJ databases">
        <title>Sequencing the genomes of 1000 actinobacteria strains.</title>
        <authorList>
            <person name="Klenk H.-P."/>
        </authorList>
    </citation>
    <scope>NUCLEOTIDE SEQUENCE [LARGE SCALE GENOMIC DNA]</scope>
    <source>
        <strain evidence="3 4">DSM 15700</strain>
    </source>
</reference>
<keyword evidence="2" id="KW-1133">Transmembrane helix</keyword>
<keyword evidence="2" id="KW-0472">Membrane</keyword>